<feature type="compositionally biased region" description="Basic and acidic residues" evidence="4">
    <location>
        <begin position="10"/>
        <end position="20"/>
    </location>
</feature>
<feature type="region of interest" description="Disordered" evidence="4">
    <location>
        <begin position="202"/>
        <end position="238"/>
    </location>
</feature>
<proteinExistence type="predicted"/>
<evidence type="ECO:0000313" key="6">
    <source>
        <dbReference type="EMBL" id="CCC96081.1"/>
    </source>
</evidence>
<evidence type="ECO:0000256" key="1">
    <source>
        <dbReference type="ARBA" id="ARBA00022722"/>
    </source>
</evidence>
<feature type="compositionally biased region" description="Polar residues" evidence="4">
    <location>
        <begin position="62"/>
        <end position="75"/>
    </location>
</feature>
<name>G0V358_TRYCI</name>
<dbReference type="PANTHER" id="PTHR30231">
    <property type="entry name" value="DNA POLYMERASE III SUBUNIT EPSILON"/>
    <property type="match status" value="1"/>
</dbReference>
<protein>
    <submittedName>
        <fullName evidence="6">Uncharacterized protein TCIL3000_11_15910</fullName>
    </submittedName>
</protein>
<accession>G0V358</accession>
<evidence type="ECO:0000256" key="4">
    <source>
        <dbReference type="SAM" id="MobiDB-lite"/>
    </source>
</evidence>
<gene>
    <name evidence="6" type="ORF">TCIL3000_11_15910</name>
</gene>
<dbReference type="AlphaFoldDB" id="G0V358"/>
<dbReference type="InterPro" id="IPR012337">
    <property type="entry name" value="RNaseH-like_sf"/>
</dbReference>
<dbReference type="PANTHER" id="PTHR30231:SF4">
    <property type="entry name" value="PROTEIN NEN2"/>
    <property type="match status" value="1"/>
</dbReference>
<evidence type="ECO:0000256" key="3">
    <source>
        <dbReference type="ARBA" id="ARBA00022839"/>
    </source>
</evidence>
<dbReference type="Gene3D" id="3.30.420.10">
    <property type="entry name" value="Ribonuclease H-like superfamily/Ribonuclease H"/>
    <property type="match status" value="1"/>
</dbReference>
<organism evidence="6">
    <name type="scientific">Trypanosoma congolense (strain IL3000)</name>
    <dbReference type="NCBI Taxonomy" id="1068625"/>
    <lineage>
        <taxon>Eukaryota</taxon>
        <taxon>Discoba</taxon>
        <taxon>Euglenozoa</taxon>
        <taxon>Kinetoplastea</taxon>
        <taxon>Metakinetoplastina</taxon>
        <taxon>Trypanosomatida</taxon>
        <taxon>Trypanosomatidae</taxon>
        <taxon>Trypanosoma</taxon>
        <taxon>Nannomonas</taxon>
    </lineage>
</organism>
<evidence type="ECO:0000256" key="2">
    <source>
        <dbReference type="ARBA" id="ARBA00022801"/>
    </source>
</evidence>
<feature type="compositionally biased region" description="Basic and acidic residues" evidence="4">
    <location>
        <begin position="359"/>
        <end position="369"/>
    </location>
</feature>
<dbReference type="EMBL" id="HE575324">
    <property type="protein sequence ID" value="CCC96081.1"/>
    <property type="molecule type" value="Genomic_DNA"/>
</dbReference>
<feature type="compositionally biased region" description="Basic and acidic residues" evidence="4">
    <location>
        <begin position="29"/>
        <end position="60"/>
    </location>
</feature>
<dbReference type="InterPro" id="IPR013520">
    <property type="entry name" value="Ribonucl_H"/>
</dbReference>
<dbReference type="CDD" id="cd06127">
    <property type="entry name" value="DEDDh"/>
    <property type="match status" value="1"/>
</dbReference>
<dbReference type="GO" id="GO:0008408">
    <property type="term" value="F:3'-5' exonuclease activity"/>
    <property type="evidence" value="ECO:0007669"/>
    <property type="project" value="TreeGrafter"/>
</dbReference>
<keyword evidence="1" id="KW-0540">Nuclease</keyword>
<dbReference type="SUPFAM" id="SSF53098">
    <property type="entry name" value="Ribonuclease H-like"/>
    <property type="match status" value="1"/>
</dbReference>
<feature type="region of interest" description="Disordered" evidence="4">
    <location>
        <begin position="1"/>
        <end position="81"/>
    </location>
</feature>
<dbReference type="VEuPathDB" id="TriTrypDB:TcIL3000.11.15910"/>
<sequence>MGDVEGGESGPKKGVNEEWSTHSASWKEAIAEHKEEEQKKPGETWGLKRDRAEEPIEEKSGMVTSSVETEQSTKCLATPRKPSPSSIPSLICRTVLSEESSQPLSAVSIDLETTGFSPRCDEIVSIAVVPLRWDPSVKRGWMVTDSSFYSLVKPSRKCRRAAQAIHRLSDAALQAAPTFEDILPRLSNFLSAAIAGNPPPCGAEGSGGTCNKQEEADVAGAGSGKTPLEVNRSGCSPSSAGPPLNVLKLPPIIAHNARFDSQFLQNQLTRCGWQVMWDELSPTLCTRSLFCSMFPGTAGSLNTACRFFGIDAPGRNARHNALQDAALCANLFVRLSELCKPQGGVPEAPQCGELVASEGDDREKTVEDA</sequence>
<dbReference type="InterPro" id="IPR036397">
    <property type="entry name" value="RNaseH_sf"/>
</dbReference>
<keyword evidence="2" id="KW-0378">Hydrolase</keyword>
<feature type="domain" description="Exonuclease" evidence="5">
    <location>
        <begin position="105"/>
        <end position="341"/>
    </location>
</feature>
<reference evidence="6" key="1">
    <citation type="journal article" date="2012" name="Proc. Natl. Acad. Sci. U.S.A.">
        <title>Antigenic diversity is generated by distinct evolutionary mechanisms in African trypanosome species.</title>
        <authorList>
            <person name="Jackson A.P."/>
            <person name="Berry A."/>
            <person name="Aslett M."/>
            <person name="Allison H.C."/>
            <person name="Burton P."/>
            <person name="Vavrova-Anderson J."/>
            <person name="Brown R."/>
            <person name="Browne H."/>
            <person name="Corton N."/>
            <person name="Hauser H."/>
            <person name="Gamble J."/>
            <person name="Gilderthorp R."/>
            <person name="Marcello L."/>
            <person name="McQuillan J."/>
            <person name="Otto T.D."/>
            <person name="Quail M.A."/>
            <person name="Sanders M.J."/>
            <person name="van Tonder A."/>
            <person name="Ginger M.L."/>
            <person name="Field M.C."/>
            <person name="Barry J.D."/>
            <person name="Hertz-Fowler C."/>
            <person name="Berriman M."/>
        </authorList>
    </citation>
    <scope>NUCLEOTIDE SEQUENCE</scope>
    <source>
        <strain evidence="6">IL3000</strain>
    </source>
</reference>
<dbReference type="GO" id="GO:0003676">
    <property type="term" value="F:nucleic acid binding"/>
    <property type="evidence" value="ECO:0007669"/>
    <property type="project" value="InterPro"/>
</dbReference>
<evidence type="ECO:0000259" key="5">
    <source>
        <dbReference type="SMART" id="SM00479"/>
    </source>
</evidence>
<keyword evidence="3" id="KW-0269">Exonuclease</keyword>
<feature type="region of interest" description="Disordered" evidence="4">
    <location>
        <begin position="344"/>
        <end position="369"/>
    </location>
</feature>
<dbReference type="SMART" id="SM00479">
    <property type="entry name" value="EXOIII"/>
    <property type="match status" value="1"/>
</dbReference>
<dbReference type="Pfam" id="PF00929">
    <property type="entry name" value="RNase_T"/>
    <property type="match status" value="2"/>
</dbReference>